<sequence length="74" mass="8507">MLLILYGGALRHSDKGDPKKICFRASNTPLYIKSVEDGNKLKIRNSSLSVTNLKNILDNFQYILKFQLEYQTKT</sequence>
<reference evidence="1 2" key="1">
    <citation type="journal article" date="2015" name="Genome Announc.">
        <title>Draft Genome of the Euendolithic (true boring) Cyanobacterium Mastigocoleus testarum strain BC008.</title>
        <authorList>
            <person name="Guida B.S."/>
            <person name="Garcia-Pichel F."/>
        </authorList>
    </citation>
    <scope>NUCLEOTIDE SEQUENCE [LARGE SCALE GENOMIC DNA]</scope>
    <source>
        <strain evidence="1 2">BC008</strain>
    </source>
</reference>
<evidence type="ECO:0000313" key="1">
    <source>
        <dbReference type="EMBL" id="KST67772.1"/>
    </source>
</evidence>
<dbReference type="AlphaFoldDB" id="A0A0V7ZSW4"/>
<name>A0A0V7ZSW4_9CYAN</name>
<organism evidence="1 2">
    <name type="scientific">Mastigocoleus testarum BC008</name>
    <dbReference type="NCBI Taxonomy" id="371196"/>
    <lineage>
        <taxon>Bacteria</taxon>
        <taxon>Bacillati</taxon>
        <taxon>Cyanobacteriota</taxon>
        <taxon>Cyanophyceae</taxon>
        <taxon>Nostocales</taxon>
        <taxon>Hapalosiphonaceae</taxon>
        <taxon>Mastigocoleus</taxon>
    </lineage>
</organism>
<accession>A0A0V7ZSW4</accession>
<dbReference type="Proteomes" id="UP000053372">
    <property type="component" value="Unassembled WGS sequence"/>
</dbReference>
<gene>
    <name evidence="1" type="ORF">BC008_44305</name>
</gene>
<comment type="caution">
    <text evidence="1">The sequence shown here is derived from an EMBL/GenBank/DDBJ whole genome shotgun (WGS) entry which is preliminary data.</text>
</comment>
<protein>
    <submittedName>
        <fullName evidence="1">Uncharacterized protein</fullName>
    </submittedName>
</protein>
<evidence type="ECO:0000313" key="2">
    <source>
        <dbReference type="Proteomes" id="UP000053372"/>
    </source>
</evidence>
<keyword evidence="2" id="KW-1185">Reference proteome</keyword>
<dbReference type="EMBL" id="LMTZ01000085">
    <property type="protein sequence ID" value="KST67772.1"/>
    <property type="molecule type" value="Genomic_DNA"/>
</dbReference>
<proteinExistence type="predicted"/>